<gene>
    <name evidence="1" type="ORF">K460DRAFT_360718</name>
</gene>
<organism evidence="1 2">
    <name type="scientific">Cucurbitaria berberidis CBS 394.84</name>
    <dbReference type="NCBI Taxonomy" id="1168544"/>
    <lineage>
        <taxon>Eukaryota</taxon>
        <taxon>Fungi</taxon>
        <taxon>Dikarya</taxon>
        <taxon>Ascomycota</taxon>
        <taxon>Pezizomycotina</taxon>
        <taxon>Dothideomycetes</taxon>
        <taxon>Pleosporomycetidae</taxon>
        <taxon>Pleosporales</taxon>
        <taxon>Pleosporineae</taxon>
        <taxon>Cucurbitariaceae</taxon>
        <taxon>Cucurbitaria</taxon>
    </lineage>
</organism>
<dbReference type="Proteomes" id="UP000800039">
    <property type="component" value="Unassembled WGS sequence"/>
</dbReference>
<dbReference type="AlphaFoldDB" id="A0A9P4GQI8"/>
<dbReference type="OrthoDB" id="3993201at2759"/>
<keyword evidence="2" id="KW-1185">Reference proteome</keyword>
<accession>A0A9P4GQI8</accession>
<protein>
    <submittedName>
        <fullName evidence="1">Uncharacterized protein</fullName>
    </submittedName>
</protein>
<evidence type="ECO:0000313" key="2">
    <source>
        <dbReference type="Proteomes" id="UP000800039"/>
    </source>
</evidence>
<dbReference type="RefSeq" id="XP_040792433.1">
    <property type="nucleotide sequence ID" value="XM_040932320.1"/>
</dbReference>
<proteinExistence type="predicted"/>
<dbReference type="GeneID" id="63849571"/>
<evidence type="ECO:0000313" key="1">
    <source>
        <dbReference type="EMBL" id="KAF1849870.1"/>
    </source>
</evidence>
<name>A0A9P4GQI8_9PLEO</name>
<reference evidence="1" key="1">
    <citation type="submission" date="2020-01" db="EMBL/GenBank/DDBJ databases">
        <authorList>
            <consortium name="DOE Joint Genome Institute"/>
            <person name="Haridas S."/>
            <person name="Albert R."/>
            <person name="Binder M."/>
            <person name="Bloem J."/>
            <person name="Labutti K."/>
            <person name="Salamov A."/>
            <person name="Andreopoulos B."/>
            <person name="Baker S.E."/>
            <person name="Barry K."/>
            <person name="Bills G."/>
            <person name="Bluhm B.H."/>
            <person name="Cannon C."/>
            <person name="Castanera R."/>
            <person name="Culley D.E."/>
            <person name="Daum C."/>
            <person name="Ezra D."/>
            <person name="Gonzalez J.B."/>
            <person name="Henrissat B."/>
            <person name="Kuo A."/>
            <person name="Liang C."/>
            <person name="Lipzen A."/>
            <person name="Lutzoni F."/>
            <person name="Magnuson J."/>
            <person name="Mondo S."/>
            <person name="Nolan M."/>
            <person name="Ohm R."/>
            <person name="Pangilinan J."/>
            <person name="Park H.-J."/>
            <person name="Ramirez L."/>
            <person name="Alfaro M."/>
            <person name="Sun H."/>
            <person name="Tritt A."/>
            <person name="Yoshinaga Y."/>
            <person name="Zwiers L.-H."/>
            <person name="Turgeon B.G."/>
            <person name="Goodwin S.B."/>
            <person name="Spatafora J.W."/>
            <person name="Crous P.W."/>
            <person name="Grigoriev I.V."/>
        </authorList>
    </citation>
    <scope>NUCLEOTIDE SEQUENCE</scope>
    <source>
        <strain evidence="1">CBS 394.84</strain>
    </source>
</reference>
<sequence length="203" mass="21535">MQASRAFTRVIAAGSKTSTRQLSMTGPATFSSLLTSDKPIAGAKSSTPRLPASATIPVPEASETGSKVRHFNTSRSLKAVGDSSTIDFAYIPDFDPDLRSAPVEFRVPILPWINPSETVQAEVTEAEEPVMVPTIHTVAADGTHIHAPSAMSDMTDSNTVDFQGMAAQVAKGLTKPIVDGEGMTRQLWTGLVEDILGPKAKRS</sequence>
<dbReference type="EMBL" id="ML976614">
    <property type="protein sequence ID" value="KAF1849870.1"/>
    <property type="molecule type" value="Genomic_DNA"/>
</dbReference>
<comment type="caution">
    <text evidence="1">The sequence shown here is derived from an EMBL/GenBank/DDBJ whole genome shotgun (WGS) entry which is preliminary data.</text>
</comment>